<dbReference type="SMART" id="SM00369">
    <property type="entry name" value="LRR_TYP"/>
    <property type="match status" value="3"/>
</dbReference>
<dbReference type="Proteomes" id="UP000018040">
    <property type="component" value="Unassembled WGS sequence"/>
</dbReference>
<protein>
    <recommendedName>
        <fullName evidence="6">Leucine-rich repeat protein</fullName>
    </recommendedName>
</protein>
<dbReference type="InterPro" id="IPR003591">
    <property type="entry name" value="Leu-rich_rpt_typical-subtyp"/>
</dbReference>
<dbReference type="PANTHER" id="PTHR24366">
    <property type="entry name" value="IG(IMMUNOGLOBULIN) AND LRR(LEUCINE RICH REPEAT) DOMAINS"/>
    <property type="match status" value="1"/>
</dbReference>
<comment type="caution">
    <text evidence="4">The sequence shown here is derived from an EMBL/GenBank/DDBJ whole genome shotgun (WGS) entry which is preliminary data.</text>
</comment>
<dbReference type="VEuPathDB" id="GiardiaDB:QR46_1118"/>
<evidence type="ECO:0000256" key="1">
    <source>
        <dbReference type="ARBA" id="ARBA00022614"/>
    </source>
</evidence>
<name>V6U0I9_GIAIN</name>
<feature type="compositionally biased region" description="Low complexity" evidence="3">
    <location>
        <begin position="1129"/>
        <end position="1159"/>
    </location>
</feature>
<reference evidence="4 5" key="2">
    <citation type="journal article" date="2013" name="Genome Biol. Evol.">
        <title>Genome sequencing of Giardia lamblia genotypes A2 and B isolates (DH and GS) and comparative analysis with the genomes of genotypes A1 and E (WB and Pig).</title>
        <authorList>
            <person name="Adam R.D."/>
            <person name="Dahlstrom E.W."/>
            <person name="Martens C.A."/>
            <person name="Bruno D.P."/>
            <person name="Barbian K.D."/>
            <person name="Ricklefs S.M."/>
            <person name="Hernandez M.M."/>
            <person name="Narla N.P."/>
            <person name="Patel R.B."/>
            <person name="Porcella S.F."/>
            <person name="Nash T.E."/>
        </authorList>
    </citation>
    <scope>NUCLEOTIDE SEQUENCE [LARGE SCALE GENOMIC DNA]</scope>
    <source>
        <strain evidence="4 5">GS</strain>
    </source>
</reference>
<evidence type="ECO:0000256" key="3">
    <source>
        <dbReference type="SAM" id="MobiDB-lite"/>
    </source>
</evidence>
<dbReference type="VEuPathDB" id="GiardiaDB:GL50581_2083"/>
<dbReference type="PROSITE" id="PS51450">
    <property type="entry name" value="LRR"/>
    <property type="match status" value="1"/>
</dbReference>
<feature type="region of interest" description="Disordered" evidence="3">
    <location>
        <begin position="597"/>
        <end position="617"/>
    </location>
</feature>
<feature type="compositionally biased region" description="Polar residues" evidence="3">
    <location>
        <begin position="1193"/>
        <end position="1204"/>
    </location>
</feature>
<keyword evidence="2" id="KW-0677">Repeat</keyword>
<dbReference type="SUPFAM" id="SSF52075">
    <property type="entry name" value="Outer arm dynein light chain 1"/>
    <property type="match status" value="1"/>
</dbReference>
<feature type="region of interest" description="Disordered" evidence="3">
    <location>
        <begin position="1115"/>
        <end position="1161"/>
    </location>
</feature>
<proteinExistence type="predicted"/>
<organism evidence="4 5">
    <name type="scientific">Giardia intestinalis</name>
    <name type="common">Giardia lamblia</name>
    <dbReference type="NCBI Taxonomy" id="5741"/>
    <lineage>
        <taxon>Eukaryota</taxon>
        <taxon>Metamonada</taxon>
        <taxon>Diplomonadida</taxon>
        <taxon>Hexamitidae</taxon>
        <taxon>Giardiinae</taxon>
        <taxon>Giardia</taxon>
    </lineage>
</organism>
<dbReference type="PANTHER" id="PTHR24366:SF96">
    <property type="entry name" value="LEUCINE RICH REPEAT CONTAINING 53"/>
    <property type="match status" value="1"/>
</dbReference>
<accession>V6U0I9</accession>
<dbReference type="VEuPathDB" id="GiardiaDB:GL50803_0016951"/>
<dbReference type="VEuPathDB" id="GiardiaDB:DHA2_151323"/>
<keyword evidence="1" id="KW-0433">Leucine-rich repeat</keyword>
<feature type="region of interest" description="Disordered" evidence="3">
    <location>
        <begin position="1193"/>
        <end position="1213"/>
    </location>
</feature>
<dbReference type="OrthoDB" id="10255027at2759"/>
<evidence type="ECO:0000313" key="4">
    <source>
        <dbReference type="EMBL" id="ESU44374.1"/>
    </source>
</evidence>
<evidence type="ECO:0000256" key="2">
    <source>
        <dbReference type="ARBA" id="ARBA00022737"/>
    </source>
</evidence>
<evidence type="ECO:0000313" key="5">
    <source>
        <dbReference type="Proteomes" id="UP000018040"/>
    </source>
</evidence>
<dbReference type="InterPro" id="IPR001611">
    <property type="entry name" value="Leu-rich_rpt"/>
</dbReference>
<dbReference type="Gene3D" id="3.80.10.10">
    <property type="entry name" value="Ribonuclease Inhibitor"/>
    <property type="match status" value="1"/>
</dbReference>
<gene>
    <name evidence="4" type="ORF">GSB_151568</name>
</gene>
<evidence type="ECO:0008006" key="6">
    <source>
        <dbReference type="Google" id="ProtNLM"/>
    </source>
</evidence>
<sequence length="1497" mass="166279">MRQGAACRLPAFTKNLKQLQDNEARQRLSIGMDYLLSVAHSERDSGANGSIQDYLDFDLVPRPLASMQPFLMKDILDKLVVLNLSNCGLEKVPACLRALPCLQELDMSRNKLTHCAAQFIVANLPFLKILDLSDNYLTDVAELQCLGVLSDLEILNIEGNPLPFAASRCEALRALLFQTTHTEAFSSRARQLYTTRRANAKYSPFLLLGSYATIVNGYVTAVSNAIKASLAVKQGSYDALDSTDYLRKQLTVDNQKLTNGSFFSRSSWTGEGIVISGPGCVLLSDARLEAPMVYVGKRDDILNTYNSCLGATETYSNLIHRKVKGVESTANTGINQSRLASAQLDNYSDDEQLRFFGSLKFTYLGSYTEQQSVFSNSIKKPVSTSEYLQKKTRSHSLIVSTASAGMIESCGINCTKDMPADIEASLEKRGRTQQFFINLNQRPLHAIDTPFPRLRILNNLVITVDDYDRAKQLNNTVQYTNFLLSPRAQFRSTRRGSATRGSMYKEKNKKLGLMESNHAYSIPPSEILQQRQFADRERQNTMKLEQQVCNHIKHFIMTGEASISNDEESIDLLQHSEDNQNDSLANELTKPVCTHLSSISKKRGKPTDTSANGSFASDRDADLQHLDQYLTTTQVNSDTLNPLPSEASHMRISELGTAKTSIIGNLSQDKYASEKKEERLKRKSGANALDNSSIAFTSNAFKALASSQYVQKGVTKQSEKKVNQSQVQTKDKTSAAAYALSMVSTTTLGATAIYDNPMNHLLDSTPSVGVMHARAKSLFTKVRPLSATLQGTSMKASTEAKEAYPSRLEQATLESLITKQANDRVSDQHQQRKREIAASENMLHAPGLRTTIGIIDDDALAVQRDTVAKTAEPLDMLMRNADTTEEFDRIMCLDGQFRASKISPEYNVAYSMKMFRKSNKLTGNSIDSAEEPEENTAGTTVADSIAARPLHLGDQDNKDAYIRLVKASISQNPLKLETNAISYEKMANPEFADKDLIPNGRIAAKITPTFIDVIQEEYKLQKNAADKMFIETAKNMDKRVRQSITRPSSQIFVRNTPQARFSANSDTDPSAKINRHSVLLDVAMQGERLVGDTDLVLDQFTGKIPASTIADAQHLTNKITNPKKHGAYATASPSRTSSSKLSSTPKASPTRSARPASATHIGKASGNVLSYTSREIMQSVDTQLYRQQLNMEKSRYRSASNRTITKSDADERRERKNTMKLLYQNNEDLMQQERQVRYQEHLDRIALIRNTPSKSYMTDIKNAGIATYKHEARRARAISERNRNMSKTSNTAEEIRRSVCNDKLRYQGLSSAELAKGLIISTGELVKPLNVPCLEETVEHAGKIKVAPLELIGLSTDIIKNVDNDLKSLSAAGDQFLNDELAWEEMMRDPDYKFQRTTNRMAMYSNVNNSKLDASRIQNLQVLTSSSMPINEAGQHMNGILQEMAFRADAGLTLKDFTPGEQSPVHARASEARCIAQQLFQKASGRSFKAGSKTRSL</sequence>
<reference evidence="5" key="1">
    <citation type="submission" date="2012-02" db="EMBL/GenBank/DDBJ databases">
        <title>Genome sequencing of Giardia lamblia Genotypes A2 and B isolates (DH and GS) and comparative analysis with the genomes of Genotypes A1 and E (WB and Pig).</title>
        <authorList>
            <person name="Adam R."/>
            <person name="Dahlstrom E."/>
            <person name="Martens C."/>
            <person name="Bruno D."/>
            <person name="Barbian K."/>
            <person name="Porcella S.F."/>
            <person name="Nash T."/>
        </authorList>
    </citation>
    <scope>NUCLEOTIDE SEQUENCE</scope>
    <source>
        <strain evidence="5">GS</strain>
    </source>
</reference>
<dbReference type="EMBL" id="AHHH01000024">
    <property type="protein sequence ID" value="ESU44374.1"/>
    <property type="molecule type" value="Genomic_DNA"/>
</dbReference>
<dbReference type="InterPro" id="IPR032675">
    <property type="entry name" value="LRR_dom_sf"/>
</dbReference>